<dbReference type="Ensembl" id="ENSORLT00000027511.1">
    <property type="protein sequence ID" value="ENSORLP00000031047.1"/>
    <property type="gene ID" value="ENSORLG00000022937.1"/>
</dbReference>
<keyword evidence="3" id="KW-1185">Reference proteome</keyword>
<accession>A0A3B3HH90</accession>
<feature type="region of interest" description="Disordered" evidence="1">
    <location>
        <begin position="56"/>
        <end position="85"/>
    </location>
</feature>
<evidence type="ECO:0000313" key="2">
    <source>
        <dbReference type="Ensembl" id="ENSORLP00000031047.1"/>
    </source>
</evidence>
<reference evidence="2 3" key="1">
    <citation type="journal article" date="2007" name="Nature">
        <title>The medaka draft genome and insights into vertebrate genome evolution.</title>
        <authorList>
            <person name="Kasahara M."/>
            <person name="Naruse K."/>
            <person name="Sasaki S."/>
            <person name="Nakatani Y."/>
            <person name="Qu W."/>
            <person name="Ahsan B."/>
            <person name="Yamada T."/>
            <person name="Nagayasu Y."/>
            <person name="Doi K."/>
            <person name="Kasai Y."/>
            <person name="Jindo T."/>
            <person name="Kobayashi D."/>
            <person name="Shimada A."/>
            <person name="Toyoda A."/>
            <person name="Kuroki Y."/>
            <person name="Fujiyama A."/>
            <person name="Sasaki T."/>
            <person name="Shimizu A."/>
            <person name="Asakawa S."/>
            <person name="Shimizu N."/>
            <person name="Hashimoto S."/>
            <person name="Yang J."/>
            <person name="Lee Y."/>
            <person name="Matsushima K."/>
            <person name="Sugano S."/>
            <person name="Sakaizumi M."/>
            <person name="Narita T."/>
            <person name="Ohishi K."/>
            <person name="Haga S."/>
            <person name="Ohta F."/>
            <person name="Nomoto H."/>
            <person name="Nogata K."/>
            <person name="Morishita T."/>
            <person name="Endo T."/>
            <person name="Shin-I T."/>
            <person name="Takeda H."/>
            <person name="Morishita S."/>
            <person name="Kohara Y."/>
        </authorList>
    </citation>
    <scope>NUCLEOTIDE SEQUENCE [LARGE SCALE GENOMIC DNA]</scope>
    <source>
        <strain evidence="2 3">Hd-rR</strain>
    </source>
</reference>
<evidence type="ECO:0000256" key="1">
    <source>
        <dbReference type="SAM" id="MobiDB-lite"/>
    </source>
</evidence>
<sequence length="85" mass="9471">SSFHLETTKELRHLVGINLNNPVCVCVCACARGRAGGVFQNSWKFCKTEMKMADNLTRDQRRSEKPRALSSGEQVEQTALFKLGA</sequence>
<name>A0A3B3HH90_ORYLA</name>
<dbReference type="Proteomes" id="UP000001038">
    <property type="component" value="Chromosome 17"/>
</dbReference>
<reference evidence="2" key="2">
    <citation type="submission" date="2025-08" db="UniProtKB">
        <authorList>
            <consortium name="Ensembl"/>
        </authorList>
    </citation>
    <scope>IDENTIFICATION</scope>
    <source>
        <strain evidence="2">Hd-rR</strain>
    </source>
</reference>
<dbReference type="InParanoid" id="A0A3B3HH90"/>
<evidence type="ECO:0000313" key="3">
    <source>
        <dbReference type="Proteomes" id="UP000001038"/>
    </source>
</evidence>
<proteinExistence type="predicted"/>
<dbReference type="AlphaFoldDB" id="A0A3B3HH90"/>
<protein>
    <submittedName>
        <fullName evidence="2">Uncharacterized protein</fullName>
    </submittedName>
</protein>
<feature type="compositionally biased region" description="Basic and acidic residues" evidence="1">
    <location>
        <begin position="56"/>
        <end position="67"/>
    </location>
</feature>
<dbReference type="Bgee" id="ENSORLG00000022937">
    <property type="expression patterns" value="Expressed in animal zygote and 1 other cell type or tissue"/>
</dbReference>
<organism evidence="2 3">
    <name type="scientific">Oryzias latipes</name>
    <name type="common">Japanese rice fish</name>
    <name type="synonym">Japanese killifish</name>
    <dbReference type="NCBI Taxonomy" id="8090"/>
    <lineage>
        <taxon>Eukaryota</taxon>
        <taxon>Metazoa</taxon>
        <taxon>Chordata</taxon>
        <taxon>Craniata</taxon>
        <taxon>Vertebrata</taxon>
        <taxon>Euteleostomi</taxon>
        <taxon>Actinopterygii</taxon>
        <taxon>Neopterygii</taxon>
        <taxon>Teleostei</taxon>
        <taxon>Neoteleostei</taxon>
        <taxon>Acanthomorphata</taxon>
        <taxon>Ovalentaria</taxon>
        <taxon>Atherinomorphae</taxon>
        <taxon>Beloniformes</taxon>
        <taxon>Adrianichthyidae</taxon>
        <taxon>Oryziinae</taxon>
        <taxon>Oryzias</taxon>
    </lineage>
</organism>
<reference evidence="2" key="3">
    <citation type="submission" date="2025-09" db="UniProtKB">
        <authorList>
            <consortium name="Ensembl"/>
        </authorList>
    </citation>
    <scope>IDENTIFICATION</scope>
    <source>
        <strain evidence="2">Hd-rR</strain>
    </source>
</reference>